<dbReference type="PROSITE" id="PS50939">
    <property type="entry name" value="CYTOCHROME_B561"/>
    <property type="match status" value="1"/>
</dbReference>
<feature type="transmembrane region" description="Helical" evidence="11">
    <location>
        <begin position="86"/>
        <end position="109"/>
    </location>
</feature>
<sequence length="205" mass="22609">MASGGRSYQLYAGVVTIFSHLIAITVTVLVLVWLLKFQGGFAFKSGNTQKIFNLHPFLMVVGLIVIGGEAIMAYKTMPGTRRAHKGVHIILHLLALLAGILGTYAVFKFKDETDPFFQFLLGFFTFFFSGAAMPARANILPWHTFFGMVIFLLAVCTAETGLLQRFITLGLGLNQEGLIVNFTGLLIFLFAVTVTLSVILPRNHY</sequence>
<feature type="transmembrane region" description="Helical" evidence="11">
    <location>
        <begin position="54"/>
        <end position="74"/>
    </location>
</feature>
<dbReference type="InterPro" id="IPR006593">
    <property type="entry name" value="Cyt_b561/ferric_Rdtase_TM"/>
</dbReference>
<comment type="subcellular location">
    <subcellularLocation>
        <location evidence="2">Membrane</location>
        <topology evidence="2">Multi-pass membrane protein</topology>
    </subcellularLocation>
</comment>
<dbReference type="GO" id="GO:0016020">
    <property type="term" value="C:membrane"/>
    <property type="evidence" value="ECO:0007669"/>
    <property type="project" value="UniProtKB-SubCell"/>
</dbReference>
<proteinExistence type="predicted"/>
<evidence type="ECO:0000256" key="9">
    <source>
        <dbReference type="ARBA" id="ARBA00023004"/>
    </source>
</evidence>
<keyword evidence="5 11" id="KW-0812">Transmembrane</keyword>
<evidence type="ECO:0000256" key="10">
    <source>
        <dbReference type="ARBA" id="ARBA00023136"/>
    </source>
</evidence>
<evidence type="ECO:0000256" key="8">
    <source>
        <dbReference type="ARBA" id="ARBA00022989"/>
    </source>
</evidence>
<evidence type="ECO:0000256" key="11">
    <source>
        <dbReference type="SAM" id="Phobius"/>
    </source>
</evidence>
<dbReference type="InterPro" id="IPR043205">
    <property type="entry name" value="CYB561/CYBRD1-like"/>
</dbReference>
<evidence type="ECO:0000256" key="7">
    <source>
        <dbReference type="ARBA" id="ARBA00022982"/>
    </source>
</evidence>
<keyword evidence="6" id="KW-0479">Metal-binding</keyword>
<dbReference type="SMART" id="SM00665">
    <property type="entry name" value="B561"/>
    <property type="match status" value="1"/>
</dbReference>
<evidence type="ECO:0000256" key="5">
    <source>
        <dbReference type="ARBA" id="ARBA00022692"/>
    </source>
</evidence>
<protein>
    <recommendedName>
        <fullName evidence="12">Cytochrome b561 domain-containing protein</fullName>
    </recommendedName>
</protein>
<dbReference type="AlphaFoldDB" id="A0A7J6HR66"/>
<comment type="cofactor">
    <cofactor evidence="1">
        <name>heme b</name>
        <dbReference type="ChEBI" id="CHEBI:60344"/>
    </cofactor>
</comment>
<dbReference type="GO" id="GO:0046872">
    <property type="term" value="F:metal ion binding"/>
    <property type="evidence" value="ECO:0007669"/>
    <property type="project" value="UniProtKB-KW"/>
</dbReference>
<reference evidence="13 14" key="1">
    <citation type="journal article" date="2020" name="bioRxiv">
        <title>Sequence and annotation of 42 cannabis genomes reveals extensive copy number variation in cannabinoid synthesis and pathogen resistance genes.</title>
        <authorList>
            <person name="Mckernan K.J."/>
            <person name="Helbert Y."/>
            <person name="Kane L.T."/>
            <person name="Ebling H."/>
            <person name="Zhang L."/>
            <person name="Liu B."/>
            <person name="Eaton Z."/>
            <person name="Mclaughlin S."/>
            <person name="Kingan S."/>
            <person name="Baybayan P."/>
            <person name="Concepcion G."/>
            <person name="Jordan M."/>
            <person name="Riva A."/>
            <person name="Barbazuk W."/>
            <person name="Harkins T."/>
        </authorList>
    </citation>
    <scope>NUCLEOTIDE SEQUENCE [LARGE SCALE GENOMIC DNA]</scope>
    <source>
        <strain evidence="14">cv. Jamaican Lion 4</strain>
        <tissue evidence="13">Leaf</tissue>
    </source>
</reference>
<gene>
    <name evidence="13" type="ORF">G4B88_009084</name>
</gene>
<dbReference type="Proteomes" id="UP000583929">
    <property type="component" value="Unassembled WGS sequence"/>
</dbReference>
<dbReference type="GO" id="GO:0016491">
    <property type="term" value="F:oxidoreductase activity"/>
    <property type="evidence" value="ECO:0007669"/>
    <property type="project" value="InterPro"/>
</dbReference>
<keyword evidence="10 11" id="KW-0472">Membrane</keyword>
<evidence type="ECO:0000256" key="4">
    <source>
        <dbReference type="ARBA" id="ARBA00022617"/>
    </source>
</evidence>
<keyword evidence="3" id="KW-0813">Transport</keyword>
<dbReference type="PANTHER" id="PTHR10106:SF43">
    <property type="entry name" value="CYTOCHROME B561 FAMILY PROTEIN, EXPRESSED"/>
    <property type="match status" value="1"/>
</dbReference>
<evidence type="ECO:0000313" key="14">
    <source>
        <dbReference type="Proteomes" id="UP000583929"/>
    </source>
</evidence>
<dbReference type="Pfam" id="PF03188">
    <property type="entry name" value="Cytochrom_B561"/>
    <property type="match status" value="2"/>
</dbReference>
<keyword evidence="9" id="KW-0408">Iron</keyword>
<feature type="transmembrane region" description="Helical" evidence="11">
    <location>
        <begin position="179"/>
        <end position="200"/>
    </location>
</feature>
<accession>A0A7J6HR66</accession>
<organism evidence="13 14">
    <name type="scientific">Cannabis sativa</name>
    <name type="common">Hemp</name>
    <name type="synonym">Marijuana</name>
    <dbReference type="NCBI Taxonomy" id="3483"/>
    <lineage>
        <taxon>Eukaryota</taxon>
        <taxon>Viridiplantae</taxon>
        <taxon>Streptophyta</taxon>
        <taxon>Embryophyta</taxon>
        <taxon>Tracheophyta</taxon>
        <taxon>Spermatophyta</taxon>
        <taxon>Magnoliopsida</taxon>
        <taxon>eudicotyledons</taxon>
        <taxon>Gunneridae</taxon>
        <taxon>Pentapetalae</taxon>
        <taxon>rosids</taxon>
        <taxon>fabids</taxon>
        <taxon>Rosales</taxon>
        <taxon>Cannabaceae</taxon>
        <taxon>Cannabis</taxon>
    </lineage>
</organism>
<evidence type="ECO:0000256" key="6">
    <source>
        <dbReference type="ARBA" id="ARBA00022723"/>
    </source>
</evidence>
<feature type="transmembrane region" description="Helical" evidence="11">
    <location>
        <begin position="12"/>
        <end position="34"/>
    </location>
</feature>
<keyword evidence="4" id="KW-0349">Heme</keyword>
<evidence type="ECO:0000259" key="12">
    <source>
        <dbReference type="PROSITE" id="PS50939"/>
    </source>
</evidence>
<keyword evidence="14" id="KW-1185">Reference proteome</keyword>
<feature type="transmembrane region" description="Helical" evidence="11">
    <location>
        <begin position="145"/>
        <end position="167"/>
    </location>
</feature>
<evidence type="ECO:0000256" key="1">
    <source>
        <dbReference type="ARBA" id="ARBA00001970"/>
    </source>
</evidence>
<feature type="transmembrane region" description="Helical" evidence="11">
    <location>
        <begin position="115"/>
        <end position="133"/>
    </location>
</feature>
<keyword evidence="8 11" id="KW-1133">Transmembrane helix</keyword>
<evidence type="ECO:0000256" key="3">
    <source>
        <dbReference type="ARBA" id="ARBA00022448"/>
    </source>
</evidence>
<feature type="domain" description="Cytochrome b561" evidence="12">
    <location>
        <begin position="18"/>
        <end position="205"/>
    </location>
</feature>
<dbReference type="Gene3D" id="1.20.120.1770">
    <property type="match status" value="1"/>
</dbReference>
<dbReference type="EMBL" id="JAATIQ010000034">
    <property type="protein sequence ID" value="KAF4397238.1"/>
    <property type="molecule type" value="Genomic_DNA"/>
</dbReference>
<keyword evidence="7" id="KW-0249">Electron transport</keyword>
<name>A0A7J6HR66_CANSA</name>
<comment type="caution">
    <text evidence="13">The sequence shown here is derived from an EMBL/GenBank/DDBJ whole genome shotgun (WGS) entry which is preliminary data.</text>
</comment>
<evidence type="ECO:0000313" key="13">
    <source>
        <dbReference type="EMBL" id="KAF4397238.1"/>
    </source>
</evidence>
<dbReference type="PANTHER" id="PTHR10106">
    <property type="entry name" value="CYTOCHROME B561-RELATED"/>
    <property type="match status" value="1"/>
</dbReference>
<evidence type="ECO:0000256" key="2">
    <source>
        <dbReference type="ARBA" id="ARBA00004141"/>
    </source>
</evidence>